<evidence type="ECO:0000256" key="1">
    <source>
        <dbReference type="SAM" id="MobiDB-lite"/>
    </source>
</evidence>
<feature type="region of interest" description="Disordered" evidence="1">
    <location>
        <begin position="1"/>
        <end position="249"/>
    </location>
</feature>
<feature type="region of interest" description="Disordered" evidence="1">
    <location>
        <begin position="314"/>
        <end position="335"/>
    </location>
</feature>
<evidence type="ECO:0000313" key="2">
    <source>
        <dbReference type="EMBL" id="QXJ23707.1"/>
    </source>
</evidence>
<dbReference type="Proteomes" id="UP001049518">
    <property type="component" value="Chromosome"/>
</dbReference>
<dbReference type="RefSeq" id="WP_231329380.1">
    <property type="nucleotide sequence ID" value="NZ_CP059572.1"/>
</dbReference>
<feature type="compositionally biased region" description="Low complexity" evidence="1">
    <location>
        <begin position="92"/>
        <end position="115"/>
    </location>
</feature>
<feature type="compositionally biased region" description="Low complexity" evidence="1">
    <location>
        <begin position="40"/>
        <end position="56"/>
    </location>
</feature>
<feature type="region of interest" description="Disordered" evidence="1">
    <location>
        <begin position="364"/>
        <end position="388"/>
    </location>
</feature>
<accession>A0ABX8R162</accession>
<feature type="compositionally biased region" description="Low complexity" evidence="1">
    <location>
        <begin position="368"/>
        <end position="380"/>
    </location>
</feature>
<evidence type="ECO:0008006" key="4">
    <source>
        <dbReference type="Google" id="ProtNLM"/>
    </source>
</evidence>
<keyword evidence="3" id="KW-1185">Reference proteome</keyword>
<feature type="compositionally biased region" description="Pro residues" evidence="1">
    <location>
        <begin position="213"/>
        <end position="222"/>
    </location>
</feature>
<organism evidence="2 3">
    <name type="scientific">Actinomadura graeca</name>
    <dbReference type="NCBI Taxonomy" id="2750812"/>
    <lineage>
        <taxon>Bacteria</taxon>
        <taxon>Bacillati</taxon>
        <taxon>Actinomycetota</taxon>
        <taxon>Actinomycetes</taxon>
        <taxon>Streptosporangiales</taxon>
        <taxon>Thermomonosporaceae</taxon>
        <taxon>Actinomadura</taxon>
    </lineage>
</organism>
<feature type="compositionally biased region" description="Basic and acidic residues" evidence="1">
    <location>
        <begin position="1"/>
        <end position="11"/>
    </location>
</feature>
<feature type="compositionally biased region" description="Low complexity" evidence="1">
    <location>
        <begin position="70"/>
        <end position="86"/>
    </location>
</feature>
<evidence type="ECO:0000313" key="3">
    <source>
        <dbReference type="Proteomes" id="UP001049518"/>
    </source>
</evidence>
<name>A0ABX8R162_9ACTN</name>
<sequence length="561" mass="57347">MSGPEDTRESAAEAGAQAVPSTPAPPSFGGSGPPAEAPPEDAAPAAAGAEPASPAALTLPPFGLQTPWWAAESQEAAPEPAPAAETAEPEAVEPAPEVGEPAAEAAVAAEPAPDASPGTLVAGIGVPKVDSRRAVPAEPIVKGAATDLTDTDPEGIPAVQDEIPPVPGPEPQPEPEAPAAAVPDPDEPEPPARPSPADKRPPAFERVAEADGPKPPPPPAERPVPGEGTTTPHRPVRPAATWVSERPSAFEKAKEAEKIKAPLAPVLVPDAILPPGVVPPTGSGPHPKTGQNGAQQPAMAAVITPVYHAEGISLDAPSAPSAKKPAPKAAPSGKRRPMMIGGGAAAVLAAVVALFTLGGTGAGDDAKGGSAQPPVKSSAPVPAPPAPAPVDITDEKNDTKGLEFTEVFPEGTIRLGGRTYVRDRWSINKDPAYAANGAMLAVLRRENCRKVVRATYLDRDRKLAVTSGIAVMPTKAAALKVGKAGNPAKYEWFRGMPGKRATDIDRAGGYAAATVRGRYVVYAYVQWADGRSARPGDPMIKQVAQQFLDYDARPIEARARG</sequence>
<protein>
    <recommendedName>
        <fullName evidence="4">Fibronectin attachment protein</fullName>
    </recommendedName>
</protein>
<feature type="compositionally biased region" description="Basic and acidic residues" evidence="1">
    <location>
        <begin position="196"/>
        <end position="212"/>
    </location>
</feature>
<proteinExistence type="predicted"/>
<reference evidence="2" key="1">
    <citation type="submission" date="2020-07" db="EMBL/GenBank/DDBJ databases">
        <authorList>
            <person name="Tarantini F.S."/>
            <person name="Hong K.W."/>
            <person name="Chan K.G."/>
        </authorList>
    </citation>
    <scope>NUCLEOTIDE SEQUENCE</scope>
    <source>
        <strain evidence="2">32-07</strain>
    </source>
</reference>
<feature type="compositionally biased region" description="Pro residues" evidence="1">
    <location>
        <begin position="164"/>
        <end position="176"/>
    </location>
</feature>
<dbReference type="EMBL" id="CP059572">
    <property type="protein sequence ID" value="QXJ23707.1"/>
    <property type="molecule type" value="Genomic_DNA"/>
</dbReference>
<gene>
    <name evidence="2" type="ORF">AGRA3207_004901</name>
</gene>
<feature type="compositionally biased region" description="Low complexity" evidence="1">
    <location>
        <begin position="316"/>
        <end position="332"/>
    </location>
</feature>